<evidence type="ECO:0000313" key="5">
    <source>
        <dbReference type="Proteomes" id="UP000557688"/>
    </source>
</evidence>
<dbReference type="Pfam" id="PF01590">
    <property type="entry name" value="GAF"/>
    <property type="match status" value="1"/>
</dbReference>
<dbReference type="SUPFAM" id="SSF55781">
    <property type="entry name" value="GAF domain-like"/>
    <property type="match status" value="1"/>
</dbReference>
<dbReference type="GO" id="GO:0009190">
    <property type="term" value="P:cyclic nucleotide biosynthetic process"/>
    <property type="evidence" value="ECO:0007669"/>
    <property type="project" value="InterPro"/>
</dbReference>
<dbReference type="RefSeq" id="WP_183274971.1">
    <property type="nucleotide sequence ID" value="NZ_JACHXV010000004.1"/>
</dbReference>
<evidence type="ECO:0000256" key="1">
    <source>
        <dbReference type="SAM" id="MobiDB-lite"/>
    </source>
</evidence>
<dbReference type="EMBL" id="JACHXV010000004">
    <property type="protein sequence ID" value="MBB3173613.1"/>
    <property type="molecule type" value="Genomic_DNA"/>
</dbReference>
<sequence>MRAQEIIDPTGRRRRDLGRRVRRIVLPIAAVALVMAAMAAVGWRSYDIARRSIAKLSNAVLVATQTAIAQEMATYLVPATQGQAIGLDMVQHGALAPSAGTLGANSFQRFAVALMRQDPQVAAFYLANSDGDFELVQRAAEGATDTIVVTDKTPDHARTRTETRTDESGRVTAQPPQPSTYDPRKSPYYRGAMRQPVEGGSASVLPDGSTVYWSAPYLFKPTSQPVITASIGYTDPGDSRDHVLAVNIALDRMSAFLARLKIGEHGHAMILDRAGQIIAAPPLADAHDDPTAWRLDHGITDPRLADDADLVRAFDLFRVQGFGPQSFVLHGVRYISLAARLPGAAPDWVLLLSVPARDFAAFSAADTRSTFVSLLVILLLAAGLAGVLIWQGLRSDRLVAALDARNARGSAEREALHALLSEPHLLDAAVAAPGLTERLAEAAGAARASIWRLVHDGTVLRCDDLYDARSDTHAGGAELQLESEEDFADARAREAGFAVDDAAADPRTRRYWRQVMRAAETRALLAVPVTGADRTAAMLLIENPTRIGETEGLIDMIGGIVALRLHDEAERTPAPTPTPAGALPATHETRTDPLGDNLLLDPGADGAAPTPGLFPSVAIMVLAFGDSGVEDTPSTDQTLHLVDDIASGLQDIARRHGLFSVKVAGHRLVAAAGCTPEPDPQAPIRLALAAIAIRDLCLSRLSAADIDPAFQIGLDVGPTFGAELGREPSVFNLWGETVRVAEAMAQSNPQPGSIQVTEGMYILLRQHFLFRTRGSFYTPRGGVSRAYILAGRQ</sequence>
<dbReference type="CDD" id="cd07302">
    <property type="entry name" value="CHD"/>
    <property type="match status" value="1"/>
</dbReference>
<dbReference type="InterPro" id="IPR001054">
    <property type="entry name" value="A/G_cyclase"/>
</dbReference>
<evidence type="ECO:0000313" key="4">
    <source>
        <dbReference type="EMBL" id="MBB3173613.1"/>
    </source>
</evidence>
<feature type="transmembrane region" description="Helical" evidence="2">
    <location>
        <begin position="21"/>
        <end position="43"/>
    </location>
</feature>
<dbReference type="InterPro" id="IPR029787">
    <property type="entry name" value="Nucleotide_cyclase"/>
</dbReference>
<dbReference type="InterPro" id="IPR029016">
    <property type="entry name" value="GAF-like_dom_sf"/>
</dbReference>
<gene>
    <name evidence="4" type="ORF">FHR90_001436</name>
</gene>
<name>A0A839UZ22_9PROT</name>
<reference evidence="4 5" key="1">
    <citation type="submission" date="2020-08" db="EMBL/GenBank/DDBJ databases">
        <title>Genomic Encyclopedia of Type Strains, Phase III (KMG-III): the genomes of soil and plant-associated and newly described type strains.</title>
        <authorList>
            <person name="Whitman W."/>
        </authorList>
    </citation>
    <scope>NUCLEOTIDE SEQUENCE [LARGE SCALE GENOMIC DNA]</scope>
    <source>
        <strain evidence="4 5">CECT 8088</strain>
    </source>
</reference>
<dbReference type="Gene3D" id="3.30.70.1230">
    <property type="entry name" value="Nucleotide cyclase"/>
    <property type="match status" value="1"/>
</dbReference>
<dbReference type="GO" id="GO:0004016">
    <property type="term" value="F:adenylate cyclase activity"/>
    <property type="evidence" value="ECO:0007669"/>
    <property type="project" value="UniProtKB-ARBA"/>
</dbReference>
<keyword evidence="2" id="KW-0812">Transmembrane</keyword>
<proteinExistence type="predicted"/>
<dbReference type="Gene3D" id="3.30.450.40">
    <property type="match status" value="1"/>
</dbReference>
<keyword evidence="5" id="KW-1185">Reference proteome</keyword>
<evidence type="ECO:0000256" key="2">
    <source>
        <dbReference type="SAM" id="Phobius"/>
    </source>
</evidence>
<evidence type="ECO:0000259" key="3">
    <source>
        <dbReference type="PROSITE" id="PS50125"/>
    </source>
</evidence>
<dbReference type="PROSITE" id="PS50125">
    <property type="entry name" value="GUANYLATE_CYCLASE_2"/>
    <property type="match status" value="1"/>
</dbReference>
<dbReference type="SMART" id="SM00044">
    <property type="entry name" value="CYCc"/>
    <property type="match status" value="1"/>
</dbReference>
<feature type="region of interest" description="Disordered" evidence="1">
    <location>
        <begin position="571"/>
        <end position="602"/>
    </location>
</feature>
<dbReference type="Gene3D" id="3.30.450.20">
    <property type="entry name" value="PAS domain"/>
    <property type="match status" value="2"/>
</dbReference>
<feature type="compositionally biased region" description="Basic and acidic residues" evidence="1">
    <location>
        <begin position="152"/>
        <end position="169"/>
    </location>
</feature>
<dbReference type="AlphaFoldDB" id="A0A839UZ22"/>
<dbReference type="CDD" id="cd18773">
    <property type="entry name" value="PDC1_HK_sensor"/>
    <property type="match status" value="1"/>
</dbReference>
<dbReference type="Proteomes" id="UP000557688">
    <property type="component" value="Unassembled WGS sequence"/>
</dbReference>
<protein>
    <recommendedName>
        <fullName evidence="3">Guanylate cyclase domain-containing protein</fullName>
    </recommendedName>
</protein>
<dbReference type="Pfam" id="PF00211">
    <property type="entry name" value="Guanylate_cyc"/>
    <property type="match status" value="1"/>
</dbReference>
<feature type="domain" description="Guanylate cyclase" evidence="3">
    <location>
        <begin position="621"/>
        <end position="745"/>
    </location>
</feature>
<keyword evidence="2" id="KW-1133">Transmembrane helix</keyword>
<accession>A0A839UZ22</accession>
<dbReference type="SUPFAM" id="SSF55073">
    <property type="entry name" value="Nucleotide cyclase"/>
    <property type="match status" value="1"/>
</dbReference>
<comment type="caution">
    <text evidence="4">The sequence shown here is derived from an EMBL/GenBank/DDBJ whole genome shotgun (WGS) entry which is preliminary data.</text>
</comment>
<organism evidence="4 5">
    <name type="scientific">Endobacter medicaginis</name>
    <dbReference type="NCBI Taxonomy" id="1181271"/>
    <lineage>
        <taxon>Bacteria</taxon>
        <taxon>Pseudomonadati</taxon>
        <taxon>Pseudomonadota</taxon>
        <taxon>Alphaproteobacteria</taxon>
        <taxon>Acetobacterales</taxon>
        <taxon>Acetobacteraceae</taxon>
        <taxon>Endobacter</taxon>
    </lineage>
</organism>
<dbReference type="GO" id="GO:0035556">
    <property type="term" value="P:intracellular signal transduction"/>
    <property type="evidence" value="ECO:0007669"/>
    <property type="project" value="InterPro"/>
</dbReference>
<dbReference type="CDD" id="cd18774">
    <property type="entry name" value="PDC2_HK_sensor"/>
    <property type="match status" value="1"/>
</dbReference>
<feature type="region of interest" description="Disordered" evidence="1">
    <location>
        <begin position="150"/>
        <end position="189"/>
    </location>
</feature>
<dbReference type="InterPro" id="IPR003018">
    <property type="entry name" value="GAF"/>
</dbReference>
<keyword evidence="2" id="KW-0472">Membrane</keyword>